<reference evidence="2" key="1">
    <citation type="submission" date="2021-04" db="EMBL/GenBank/DDBJ databases">
        <title>Genome based classification of Actinospica acidithermotolerans sp. nov., an actinobacterium isolated from an Indonesian hot spring.</title>
        <authorList>
            <person name="Kusuma A.B."/>
            <person name="Putra K.E."/>
            <person name="Nafisah S."/>
            <person name="Loh J."/>
            <person name="Nouioui I."/>
            <person name="Goodfellow M."/>
        </authorList>
    </citation>
    <scope>NUCLEOTIDE SEQUENCE</scope>
    <source>
        <strain evidence="2">CSCA 57</strain>
    </source>
</reference>
<dbReference type="EMBL" id="JAGSOG010000048">
    <property type="protein sequence ID" value="MBR7834096.1"/>
    <property type="molecule type" value="Genomic_DNA"/>
</dbReference>
<sequence length="1019" mass="108389">MDPVDEVDGAILAARSACRETDPASVVRLAALLYLRYEFLDPSRGASLRDVVFEAIVTGACDQVKPVDQLGVPLPSGYADPARAEALGEIVGLLEPLVSRLPGRPDCAALLAQGLLSRHRDTGAAAPLRRAVEVCERVLEDDAANPEALHCLSSALVALDPFDGDVERLAIAVRSSAQAAEYGPLPGPRKAVYLCGLSHAAQALFARTRQTDLLQCAVEAAADAVDLAEDIELVRAEAGYALGTAMLRTYEADPDLFPIESAVTCLREAASVEAKPEYVAALANGLVLMYFVNSDEDTLAEAASEAHRAIGLARPNHPNRHEFLQRRALTYYLGAITGGGDSLLTTALSFQRFAVGCLPPAHPRPAQYRGVLADIWLAEYDRTAAVDDLEGALESAAQARRQSGPDDPDHAEHLGRYARALAICHEETGESLHLERAILTTQDAVEITGLPDNVRGPLLLQLGTLLTRYGDQAGGQAFTAARNAARACADLAELVPFVRAQAGLLWAELAMDAEQWPEAGLACMRTLIAVRDMTGLEVSRDAQEGVLAQFSGLPMSAAACELHTGSADTALTVLELGRGVLLSQDMDLAGDIRALRQDAPELGERLAALHRERAESSAALHDMALTDAFLPYEAGGHGGRRRRSARTIQALIDEARLVPGHETFLLPPTIEELVAASALGPIAVINVSALRSDALVVQPTGITLVPLPALTPEAVEEVGARILGTVDRLDEPDGHDSMLDALAWLWDHLAEPVLAVAAPPHPGAPRPRLWWCPTGLLSFLPLHAAGHHRDDPGRSVQARAVSSYTPTIRALRRARAYARAVPQDADTTLLAVGVSDTPYAAERLPSAEKEAEAVARLHTGTTILTGPAATVEAVRAELPRHPRAHFACHGTLDPRSPSHNSLLLSDADDFLTAGDISRLDLSGAQLAYLSVCDTARPDPANADEALHIAGAFLLAGYPEVIGTLWRVPDAIGRRLARAFYGHLAAGCAPAHALDQATTELYRLAPDKPGLWANLVHFGA</sequence>
<evidence type="ECO:0000313" key="3">
    <source>
        <dbReference type="Proteomes" id="UP000675781"/>
    </source>
</evidence>
<accession>A0A941EN14</accession>
<protein>
    <submittedName>
        <fullName evidence="2">CHAT domain-containing protein</fullName>
    </submittedName>
</protein>
<dbReference type="Proteomes" id="UP000675781">
    <property type="component" value="Unassembled WGS sequence"/>
</dbReference>
<evidence type="ECO:0000313" key="2">
    <source>
        <dbReference type="EMBL" id="MBR7834096.1"/>
    </source>
</evidence>
<proteinExistence type="predicted"/>
<dbReference type="InterPro" id="IPR011990">
    <property type="entry name" value="TPR-like_helical_dom_sf"/>
</dbReference>
<comment type="caution">
    <text evidence="2">The sequence shown here is derived from an EMBL/GenBank/DDBJ whole genome shotgun (WGS) entry which is preliminary data.</text>
</comment>
<dbReference type="InterPro" id="IPR024983">
    <property type="entry name" value="CHAT_dom"/>
</dbReference>
<dbReference type="Gene3D" id="1.25.40.10">
    <property type="entry name" value="Tetratricopeptide repeat domain"/>
    <property type="match status" value="1"/>
</dbReference>
<name>A0A941EN14_9ACTN</name>
<dbReference type="Pfam" id="PF12770">
    <property type="entry name" value="CHAT"/>
    <property type="match status" value="1"/>
</dbReference>
<keyword evidence="3" id="KW-1185">Reference proteome</keyword>
<dbReference type="AlphaFoldDB" id="A0A941EN14"/>
<gene>
    <name evidence="2" type="ORF">KDL01_12525</name>
</gene>
<dbReference type="RefSeq" id="WP_212528618.1">
    <property type="nucleotide sequence ID" value="NZ_JAGSOG010000048.1"/>
</dbReference>
<organism evidence="2 3">
    <name type="scientific">Actinospica durhamensis</name>
    <dbReference type="NCBI Taxonomy" id="1508375"/>
    <lineage>
        <taxon>Bacteria</taxon>
        <taxon>Bacillati</taxon>
        <taxon>Actinomycetota</taxon>
        <taxon>Actinomycetes</taxon>
        <taxon>Catenulisporales</taxon>
        <taxon>Actinospicaceae</taxon>
        <taxon>Actinospica</taxon>
    </lineage>
</organism>
<feature type="domain" description="CHAT" evidence="1">
    <location>
        <begin position="741"/>
        <end position="1018"/>
    </location>
</feature>
<evidence type="ECO:0000259" key="1">
    <source>
        <dbReference type="Pfam" id="PF12770"/>
    </source>
</evidence>